<reference evidence="2" key="1">
    <citation type="submission" date="2022-05" db="EMBL/GenBank/DDBJ databases">
        <authorList>
            <person name="Okamura Y."/>
        </authorList>
    </citation>
    <scope>NUCLEOTIDE SEQUENCE</scope>
</reference>
<evidence type="ECO:0000256" key="1">
    <source>
        <dbReference type="SAM" id="MobiDB-lite"/>
    </source>
</evidence>
<organism evidence="2 3">
    <name type="scientific">Pieris brassicae</name>
    <name type="common">White butterfly</name>
    <name type="synonym">Large white butterfly</name>
    <dbReference type="NCBI Taxonomy" id="7116"/>
    <lineage>
        <taxon>Eukaryota</taxon>
        <taxon>Metazoa</taxon>
        <taxon>Ecdysozoa</taxon>
        <taxon>Arthropoda</taxon>
        <taxon>Hexapoda</taxon>
        <taxon>Insecta</taxon>
        <taxon>Pterygota</taxon>
        <taxon>Neoptera</taxon>
        <taxon>Endopterygota</taxon>
        <taxon>Lepidoptera</taxon>
        <taxon>Glossata</taxon>
        <taxon>Ditrysia</taxon>
        <taxon>Papilionoidea</taxon>
        <taxon>Pieridae</taxon>
        <taxon>Pierinae</taxon>
        <taxon>Pieris</taxon>
    </lineage>
</organism>
<dbReference type="Proteomes" id="UP001152562">
    <property type="component" value="Unassembled WGS sequence"/>
</dbReference>
<dbReference type="AlphaFoldDB" id="A0A9P0U484"/>
<keyword evidence="3" id="KW-1185">Reference proteome</keyword>
<name>A0A9P0U484_PIEBR</name>
<evidence type="ECO:0000313" key="2">
    <source>
        <dbReference type="EMBL" id="CAH4039065.1"/>
    </source>
</evidence>
<protein>
    <submittedName>
        <fullName evidence="2">Uncharacterized protein</fullName>
    </submittedName>
</protein>
<dbReference type="EMBL" id="CALOZG010000087">
    <property type="protein sequence ID" value="CAH4039065.1"/>
    <property type="molecule type" value="Genomic_DNA"/>
</dbReference>
<accession>A0A9P0U484</accession>
<sequence>MWGEFAMGLNDDGAVEDFKAWSTGEKWWIGIPETKRKERRYVFDKKIWFWIRVEPFKEYELNSQPTVANTNSSSTQAAANNQYRIPKTTSRCKQPSSSSYARSVQALIEEAQKQTKLKEEKLELWRVHVKDIKHMKDILKAGDLKQD</sequence>
<feature type="compositionally biased region" description="Low complexity" evidence="1">
    <location>
        <begin position="68"/>
        <end position="82"/>
    </location>
</feature>
<feature type="region of interest" description="Disordered" evidence="1">
    <location>
        <begin position="68"/>
        <end position="97"/>
    </location>
</feature>
<feature type="compositionally biased region" description="Polar residues" evidence="1">
    <location>
        <begin position="87"/>
        <end position="97"/>
    </location>
</feature>
<comment type="caution">
    <text evidence="2">The sequence shown here is derived from an EMBL/GenBank/DDBJ whole genome shotgun (WGS) entry which is preliminary data.</text>
</comment>
<gene>
    <name evidence="2" type="ORF">PIBRA_LOCUS14526</name>
</gene>
<proteinExistence type="predicted"/>
<evidence type="ECO:0000313" key="3">
    <source>
        <dbReference type="Proteomes" id="UP001152562"/>
    </source>
</evidence>